<accession>A0A6A5S3J3</accession>
<organism evidence="1 2">
    <name type="scientific">Clathrospora elynae</name>
    <dbReference type="NCBI Taxonomy" id="706981"/>
    <lineage>
        <taxon>Eukaryota</taxon>
        <taxon>Fungi</taxon>
        <taxon>Dikarya</taxon>
        <taxon>Ascomycota</taxon>
        <taxon>Pezizomycotina</taxon>
        <taxon>Dothideomycetes</taxon>
        <taxon>Pleosporomycetidae</taxon>
        <taxon>Pleosporales</taxon>
        <taxon>Diademaceae</taxon>
        <taxon>Clathrospora</taxon>
    </lineage>
</organism>
<gene>
    <name evidence="1" type="ORF">EJ02DRAFT_486482</name>
</gene>
<keyword evidence="2" id="KW-1185">Reference proteome</keyword>
<dbReference type="AlphaFoldDB" id="A0A6A5S3J3"/>
<name>A0A6A5S3J3_9PLEO</name>
<dbReference type="EMBL" id="ML976299">
    <property type="protein sequence ID" value="KAF1935211.1"/>
    <property type="molecule type" value="Genomic_DNA"/>
</dbReference>
<evidence type="ECO:0000313" key="1">
    <source>
        <dbReference type="EMBL" id="KAF1935211.1"/>
    </source>
</evidence>
<protein>
    <submittedName>
        <fullName evidence="1">Uncharacterized protein</fullName>
    </submittedName>
</protein>
<reference evidence="1" key="1">
    <citation type="journal article" date="2020" name="Stud. Mycol.">
        <title>101 Dothideomycetes genomes: a test case for predicting lifestyles and emergence of pathogens.</title>
        <authorList>
            <person name="Haridas S."/>
            <person name="Albert R."/>
            <person name="Binder M."/>
            <person name="Bloem J."/>
            <person name="Labutti K."/>
            <person name="Salamov A."/>
            <person name="Andreopoulos B."/>
            <person name="Baker S."/>
            <person name="Barry K."/>
            <person name="Bills G."/>
            <person name="Bluhm B."/>
            <person name="Cannon C."/>
            <person name="Castanera R."/>
            <person name="Culley D."/>
            <person name="Daum C."/>
            <person name="Ezra D."/>
            <person name="Gonzalez J."/>
            <person name="Henrissat B."/>
            <person name="Kuo A."/>
            <person name="Liang C."/>
            <person name="Lipzen A."/>
            <person name="Lutzoni F."/>
            <person name="Magnuson J."/>
            <person name="Mondo S."/>
            <person name="Nolan M."/>
            <person name="Ohm R."/>
            <person name="Pangilinan J."/>
            <person name="Park H.-J."/>
            <person name="Ramirez L."/>
            <person name="Alfaro M."/>
            <person name="Sun H."/>
            <person name="Tritt A."/>
            <person name="Yoshinaga Y."/>
            <person name="Zwiers L.-H."/>
            <person name="Turgeon B."/>
            <person name="Goodwin S."/>
            <person name="Spatafora J."/>
            <person name="Crous P."/>
            <person name="Grigoriev I."/>
        </authorList>
    </citation>
    <scope>NUCLEOTIDE SEQUENCE</scope>
    <source>
        <strain evidence="1">CBS 161.51</strain>
    </source>
</reference>
<sequence>MSRPSRDLQGLAHYSNFVIPPTQLSNLCVKPYLHYYTIFLFTPTMPPSRDRRPTKRYLEAIKALNDKHNELNKQNEPKHAWVICGTASQPDVIPDDSQPAVDALQSDGIMAVAALLATAKMPFQLQLHSLVPEYAGKWVRATAG</sequence>
<dbReference type="Proteomes" id="UP000800038">
    <property type="component" value="Unassembled WGS sequence"/>
</dbReference>
<evidence type="ECO:0000313" key="2">
    <source>
        <dbReference type="Proteomes" id="UP000800038"/>
    </source>
</evidence>
<proteinExistence type="predicted"/>